<dbReference type="GO" id="GO:0006284">
    <property type="term" value="P:base-excision repair"/>
    <property type="evidence" value="ECO:0007669"/>
    <property type="project" value="InterPro"/>
</dbReference>
<proteinExistence type="inferred from homology"/>
<dbReference type="Gene3D" id="3.10.300.10">
    <property type="entry name" value="Methylpurine-DNA glycosylase (MPG)"/>
    <property type="match status" value="1"/>
</dbReference>
<dbReference type="KEGG" id="nga:Ngar_c14280"/>
<keyword evidence="4 5" id="KW-0234">DNA repair</keyword>
<dbReference type="HAMAP" id="MF_00527">
    <property type="entry name" value="3MGH"/>
    <property type="match status" value="1"/>
</dbReference>
<keyword evidence="7" id="KW-1185">Reference proteome</keyword>
<gene>
    <name evidence="6" type="ordered locus">Ngar_c14280</name>
</gene>
<keyword evidence="3 5" id="KW-0378">Hydrolase</keyword>
<evidence type="ECO:0000256" key="4">
    <source>
        <dbReference type="ARBA" id="ARBA00023204"/>
    </source>
</evidence>
<dbReference type="EMBL" id="CP002408">
    <property type="protein sequence ID" value="AFU58364.1"/>
    <property type="molecule type" value="Genomic_DNA"/>
</dbReference>
<dbReference type="GO" id="GO:0003677">
    <property type="term" value="F:DNA binding"/>
    <property type="evidence" value="ECO:0007669"/>
    <property type="project" value="InterPro"/>
</dbReference>
<evidence type="ECO:0000256" key="1">
    <source>
        <dbReference type="ARBA" id="ARBA00009232"/>
    </source>
</evidence>
<dbReference type="InParanoid" id="K0IMX1"/>
<organism evidence="6 7">
    <name type="scientific">Nitrososphaera gargensis (strain Ga9.2)</name>
    <dbReference type="NCBI Taxonomy" id="1237085"/>
    <lineage>
        <taxon>Archaea</taxon>
        <taxon>Nitrososphaerota</taxon>
        <taxon>Nitrososphaeria</taxon>
        <taxon>Nitrososphaerales</taxon>
        <taxon>Nitrososphaeraceae</taxon>
        <taxon>Nitrososphaera</taxon>
    </lineage>
</organism>
<dbReference type="PANTHER" id="PTHR10429:SF0">
    <property type="entry name" value="DNA-3-METHYLADENINE GLYCOSYLASE"/>
    <property type="match status" value="1"/>
</dbReference>
<dbReference type="RefSeq" id="WP_015018901.1">
    <property type="nucleotide sequence ID" value="NC_018719.1"/>
</dbReference>
<dbReference type="InterPro" id="IPR003180">
    <property type="entry name" value="MPG"/>
</dbReference>
<dbReference type="BioCyc" id="CNIT1237085:G1324-1426-MONOMER"/>
<dbReference type="Pfam" id="PF02245">
    <property type="entry name" value="Pur_DNA_glyco"/>
    <property type="match status" value="1"/>
</dbReference>
<evidence type="ECO:0000313" key="6">
    <source>
        <dbReference type="EMBL" id="AFU58364.1"/>
    </source>
</evidence>
<dbReference type="EC" id="3.2.2.-" evidence="5"/>
<reference evidence="6 7" key="1">
    <citation type="journal article" date="2012" name="Environ. Microbiol.">
        <title>The genome of the ammonia-oxidizing Candidatus Nitrososphaera gargensis: insights into metabolic versatility and environmental adaptations.</title>
        <authorList>
            <person name="Spang A."/>
            <person name="Poehlein A."/>
            <person name="Offre P."/>
            <person name="Zumbragel S."/>
            <person name="Haider S."/>
            <person name="Rychlik N."/>
            <person name="Nowka B."/>
            <person name="Schmeisser C."/>
            <person name="Lebedeva E.V."/>
            <person name="Rattei T."/>
            <person name="Bohm C."/>
            <person name="Schmid M."/>
            <person name="Galushko A."/>
            <person name="Hatzenpichler R."/>
            <person name="Weinmaier T."/>
            <person name="Daniel R."/>
            <person name="Schleper C."/>
            <person name="Spieck E."/>
            <person name="Streit W."/>
            <person name="Wagner M."/>
        </authorList>
    </citation>
    <scope>NUCLEOTIDE SEQUENCE [LARGE SCALE GENOMIC DNA]</scope>
    <source>
        <strain evidence="7">Ga9.2</strain>
    </source>
</reference>
<dbReference type="FunFam" id="3.10.300.10:FF:000001">
    <property type="entry name" value="Putative 3-methyladenine DNA glycosylase"/>
    <property type="match status" value="1"/>
</dbReference>
<evidence type="ECO:0000256" key="3">
    <source>
        <dbReference type="ARBA" id="ARBA00022801"/>
    </source>
</evidence>
<dbReference type="PATRIC" id="fig|1237085.11.peg.1394"/>
<dbReference type="SUPFAM" id="SSF50486">
    <property type="entry name" value="FMT C-terminal domain-like"/>
    <property type="match status" value="1"/>
</dbReference>
<dbReference type="NCBIfam" id="TIGR00567">
    <property type="entry name" value="3mg"/>
    <property type="match status" value="1"/>
</dbReference>
<dbReference type="NCBIfam" id="NF002003">
    <property type="entry name" value="PRK00802.1-3"/>
    <property type="match status" value="1"/>
</dbReference>
<sequence>MSCPPISFYRRPTEVVARDLVGKKLVRTIRENGRIFRLAGTIVETEAYGYSDDPASHACMGPTARNRVMFGDVGRAYVYFTYGNHFCVNVSARSSTIEAGAVLIRGLEPVEGIEIMKKLRPVDDAFSLTSGPGKLTQALNISSALNGVDMTNPESELHIEFGISKSIRIMATPRIGITRAVDRKWRFVDPASPYVSRRIQIKAI</sequence>
<dbReference type="AlphaFoldDB" id="K0IMX1"/>
<evidence type="ECO:0000313" key="7">
    <source>
        <dbReference type="Proteomes" id="UP000008037"/>
    </source>
</evidence>
<dbReference type="Proteomes" id="UP000008037">
    <property type="component" value="Chromosome"/>
</dbReference>
<dbReference type="InterPro" id="IPR036995">
    <property type="entry name" value="MPG_sf"/>
</dbReference>
<dbReference type="CDD" id="cd00540">
    <property type="entry name" value="AAG"/>
    <property type="match status" value="1"/>
</dbReference>
<dbReference type="InterPro" id="IPR011034">
    <property type="entry name" value="Formyl_transferase-like_C_sf"/>
</dbReference>
<name>K0IMX1_NITGG</name>
<dbReference type="GO" id="GO:0003905">
    <property type="term" value="F:alkylbase DNA N-glycosylase activity"/>
    <property type="evidence" value="ECO:0007669"/>
    <property type="project" value="InterPro"/>
</dbReference>
<dbReference type="STRING" id="1237085.Ngar_c14280"/>
<dbReference type="PANTHER" id="PTHR10429">
    <property type="entry name" value="DNA-3-METHYLADENINE GLYCOSYLASE"/>
    <property type="match status" value="1"/>
</dbReference>
<evidence type="ECO:0000256" key="2">
    <source>
        <dbReference type="ARBA" id="ARBA00022763"/>
    </source>
</evidence>
<dbReference type="HOGENOM" id="CLU_060471_4_1_2"/>
<comment type="similarity">
    <text evidence="1 5">Belongs to the DNA glycosylase MPG family.</text>
</comment>
<evidence type="ECO:0000256" key="5">
    <source>
        <dbReference type="HAMAP-Rule" id="MF_00527"/>
    </source>
</evidence>
<dbReference type="GeneID" id="13797687"/>
<dbReference type="OrthoDB" id="31217at2157"/>
<keyword evidence="2 5" id="KW-0227">DNA damage</keyword>
<accession>K0IMX1</accession>
<protein>
    <recommendedName>
        <fullName evidence="5">Putative 3-methyladenine DNA glycosylase</fullName>
        <ecNumber evidence="5">3.2.2.-</ecNumber>
    </recommendedName>
</protein>